<organism evidence="1">
    <name type="scientific">uncultured Caudovirales phage</name>
    <dbReference type="NCBI Taxonomy" id="2100421"/>
    <lineage>
        <taxon>Viruses</taxon>
        <taxon>Duplodnaviria</taxon>
        <taxon>Heunggongvirae</taxon>
        <taxon>Uroviricota</taxon>
        <taxon>Caudoviricetes</taxon>
        <taxon>Peduoviridae</taxon>
        <taxon>Maltschvirus</taxon>
        <taxon>Maltschvirus maltsch</taxon>
    </lineage>
</organism>
<proteinExistence type="predicted"/>
<name>A0A6J5LJ80_9CAUD</name>
<dbReference type="EMBL" id="LR796296">
    <property type="protein sequence ID" value="CAB4134668.1"/>
    <property type="molecule type" value="Genomic_DNA"/>
</dbReference>
<protein>
    <submittedName>
        <fullName evidence="1">Uncharacterized protein</fullName>
    </submittedName>
</protein>
<gene>
    <name evidence="1" type="ORF">UFOVP274_31</name>
</gene>
<reference evidence="1" key="1">
    <citation type="submission" date="2020-04" db="EMBL/GenBank/DDBJ databases">
        <authorList>
            <person name="Chiriac C."/>
            <person name="Salcher M."/>
            <person name="Ghai R."/>
            <person name="Kavagutti S V."/>
        </authorList>
    </citation>
    <scope>NUCLEOTIDE SEQUENCE</scope>
</reference>
<evidence type="ECO:0000313" key="1">
    <source>
        <dbReference type="EMBL" id="CAB4134668.1"/>
    </source>
</evidence>
<accession>A0A6J5LJ80</accession>
<sequence>MHSEDFTPTDGAFAKVEMNSGVEEKSPLRGRYDFVCIGADGKVKWTDSIENVVVTVGKNDMLDKYFQGSSYTAAWYMGLIDNTSVGAGPAIGNTLSSHSPWLEFLGYNYASSGTNRASVSWAAASAGAKSSTAAVFNITASGTIYGALLCTTQARNTTTDGGAGILFSAGAFSGTRAVINNDTLNVTYTLTLN</sequence>